<keyword evidence="6" id="KW-0964">Secreted</keyword>
<comment type="similarity">
    <text evidence="4">Belongs to the glycosyl hydrolase 3 family.</text>
</comment>
<evidence type="ECO:0000256" key="18">
    <source>
        <dbReference type="ARBA" id="ARBA00070030"/>
    </source>
</evidence>
<accession>A0A9P9FWW9</accession>
<feature type="chain" id="PRO_5040450583" description="Beta-glucosidase cel3A" evidence="22">
    <location>
        <begin position="19"/>
        <end position="787"/>
    </location>
</feature>
<dbReference type="GeneID" id="70230970"/>
<evidence type="ECO:0000256" key="7">
    <source>
        <dbReference type="ARBA" id="ARBA00022729"/>
    </source>
</evidence>
<sequence>MYILGLFILLASFRGGLAETTQPDYKHLNLAKANVWIAQLDLEEKIILITGNGSAGACTGNLGPIPRMNFTGMCLADGTSTVTQTDLVSIFPAGLTTGATWDKDLMYRRAVAMGEEFRGKGVNVALAPVCGPLGQNALGGRNWEGFSSDPYLAGIATGLTVSGIQSMGVQTSVKHYIANEQETQRSNSTSAKGQSVDAISSNLDNRTLHELYLWPFADSVKAGASSIMCSYNRINQVYGCENSALLNDVLKKELGFLGFVVADWFATHSTAESINAGLDMEMPGWIDSSFRRPDISVFFGEKIIAAVRNGSVTEGRVDEMVRRVMTPYFYMGQDAPDYPSPDPVGLPILLSQNFGIAEGLRLGLLPAGDLPTGRDVRGDHASLIREVGAAGTVLLKNVNSTLPLSSPRWIGVFGNDATDFSDGLTGRAIGALSSGQGTLSIGGGGGAGRHTYIVPPLEAIKAKARSTGAIVQYITNNTLLEAANEINSIYPIPEVCIVFLKSFASEGSDRTSLEADGNSTAIVENVAALCPNTVVVTHSVGTLVTPWAKDPNVKAILAANLPGQESGNSIVDILWGDVNPSGKLPYTIPVNETDYPPPITNITRPVSNSSAWQADFTEGQLIDYRHFDAKNITPLYEFGFGLSYTTFDIPSPSPLVITRLAPNISVRPDAARPTEPRGNPDLWLDLVSIETKVSNTGSVAGHSVPQLYLSLPSTTPGGTPVRILRGFERIYLQPGEAKSVKFMLQRRDLSFWDTEVNIWVIPSGLFSFQVGFSSRDLRSKGSLAVLS</sequence>
<comment type="pathway">
    <text evidence="3">Glycan metabolism; cellulose degradation.</text>
</comment>
<evidence type="ECO:0000256" key="21">
    <source>
        <dbReference type="ARBA" id="ARBA00083611"/>
    </source>
</evidence>
<name>A0A9P9FWW9_FUSRE</name>
<dbReference type="Proteomes" id="UP000720189">
    <property type="component" value="Unassembled WGS sequence"/>
</dbReference>
<evidence type="ECO:0000256" key="17">
    <source>
        <dbReference type="ARBA" id="ARBA00041808"/>
    </source>
</evidence>
<dbReference type="PANTHER" id="PTHR42715">
    <property type="entry name" value="BETA-GLUCOSIDASE"/>
    <property type="match status" value="1"/>
</dbReference>
<evidence type="ECO:0000256" key="13">
    <source>
        <dbReference type="ARBA" id="ARBA00024983"/>
    </source>
</evidence>
<feature type="signal peptide" evidence="22">
    <location>
        <begin position="1"/>
        <end position="18"/>
    </location>
</feature>
<evidence type="ECO:0000256" key="2">
    <source>
        <dbReference type="ARBA" id="ARBA00004613"/>
    </source>
</evidence>
<gene>
    <name evidence="24" type="ORF">BKA55DRAFT_721678</name>
</gene>
<dbReference type="Pfam" id="PF01915">
    <property type="entry name" value="Glyco_hydro_3_C"/>
    <property type="match status" value="1"/>
</dbReference>
<dbReference type="AlphaFoldDB" id="A0A9P9FWW9"/>
<dbReference type="EMBL" id="JAGMUX010000039">
    <property type="protein sequence ID" value="KAH7205165.1"/>
    <property type="molecule type" value="Genomic_DNA"/>
</dbReference>
<evidence type="ECO:0000256" key="14">
    <source>
        <dbReference type="ARBA" id="ARBA00039579"/>
    </source>
</evidence>
<proteinExistence type="inferred from homology"/>
<protein>
    <recommendedName>
        <fullName evidence="18">Beta-glucosidase cel3A</fullName>
        <ecNumber evidence="5">3.2.1.21</ecNumber>
    </recommendedName>
    <alternativeName>
        <fullName evidence="15">Beta-D-glucoside glucohydrolase G</fullName>
    </alternativeName>
    <alternativeName>
        <fullName evidence="19">Beta-D-glucoside glucohydrolase cel3A</fullName>
    </alternativeName>
    <alternativeName>
        <fullName evidence="16">Cellobiase G</fullName>
    </alternativeName>
    <alternativeName>
        <fullName evidence="21">Cellobiase cel3A</fullName>
    </alternativeName>
    <alternativeName>
        <fullName evidence="17">Gentiobiase G</fullName>
    </alternativeName>
    <alternativeName>
        <fullName evidence="20">Gentiobiase cel3A</fullName>
    </alternativeName>
    <alternativeName>
        <fullName evidence="14">Probable beta-glucosidase G</fullName>
    </alternativeName>
</protein>
<dbReference type="PRINTS" id="PR00133">
    <property type="entry name" value="GLHYDRLASE3"/>
</dbReference>
<organism evidence="24 25">
    <name type="scientific">Fusarium redolens</name>
    <dbReference type="NCBI Taxonomy" id="48865"/>
    <lineage>
        <taxon>Eukaryota</taxon>
        <taxon>Fungi</taxon>
        <taxon>Dikarya</taxon>
        <taxon>Ascomycota</taxon>
        <taxon>Pezizomycotina</taxon>
        <taxon>Sordariomycetes</taxon>
        <taxon>Hypocreomycetidae</taxon>
        <taxon>Hypocreales</taxon>
        <taxon>Nectriaceae</taxon>
        <taxon>Fusarium</taxon>
        <taxon>Fusarium redolens species complex</taxon>
    </lineage>
</organism>
<evidence type="ECO:0000256" key="10">
    <source>
        <dbReference type="ARBA" id="ARBA00023277"/>
    </source>
</evidence>
<evidence type="ECO:0000313" key="25">
    <source>
        <dbReference type="Proteomes" id="UP000720189"/>
    </source>
</evidence>
<feature type="domain" description="Fibronectin type III-like" evidence="23">
    <location>
        <begin position="703"/>
        <end position="774"/>
    </location>
</feature>
<dbReference type="EC" id="3.2.1.21" evidence="5"/>
<comment type="subcellular location">
    <subcellularLocation>
        <location evidence="2">Secreted</location>
    </subcellularLocation>
</comment>
<dbReference type="FunFam" id="3.20.20.300:FF:000002">
    <property type="entry name" value="Probable beta-glucosidase"/>
    <property type="match status" value="1"/>
</dbReference>
<dbReference type="Pfam" id="PF00933">
    <property type="entry name" value="Glyco_hydro_3"/>
    <property type="match status" value="1"/>
</dbReference>
<dbReference type="InterPro" id="IPR050288">
    <property type="entry name" value="Cellulose_deg_GH3"/>
</dbReference>
<evidence type="ECO:0000256" key="9">
    <source>
        <dbReference type="ARBA" id="ARBA00023180"/>
    </source>
</evidence>
<dbReference type="SMART" id="SM01217">
    <property type="entry name" value="Fn3_like"/>
    <property type="match status" value="1"/>
</dbReference>
<dbReference type="SUPFAM" id="SSF52279">
    <property type="entry name" value="Beta-D-glucan exohydrolase, C-terminal domain"/>
    <property type="match status" value="1"/>
</dbReference>
<dbReference type="Gene3D" id="3.40.50.1700">
    <property type="entry name" value="Glycoside hydrolase family 3 C-terminal domain"/>
    <property type="match status" value="1"/>
</dbReference>
<keyword evidence="11" id="KW-0326">Glycosidase</keyword>
<dbReference type="InterPro" id="IPR036962">
    <property type="entry name" value="Glyco_hydro_3_N_sf"/>
</dbReference>
<evidence type="ECO:0000256" key="15">
    <source>
        <dbReference type="ARBA" id="ARBA00041276"/>
    </source>
</evidence>
<dbReference type="InterPro" id="IPR001764">
    <property type="entry name" value="Glyco_hydro_3_N"/>
</dbReference>
<keyword evidence="12" id="KW-0624">Polysaccharide degradation</keyword>
<dbReference type="InterPro" id="IPR036881">
    <property type="entry name" value="Glyco_hydro_3_C_sf"/>
</dbReference>
<keyword evidence="10" id="KW-0119">Carbohydrate metabolism</keyword>
<evidence type="ECO:0000313" key="24">
    <source>
        <dbReference type="EMBL" id="KAH7205165.1"/>
    </source>
</evidence>
<evidence type="ECO:0000256" key="4">
    <source>
        <dbReference type="ARBA" id="ARBA00005336"/>
    </source>
</evidence>
<dbReference type="Gene3D" id="2.60.40.10">
    <property type="entry name" value="Immunoglobulins"/>
    <property type="match status" value="1"/>
</dbReference>
<dbReference type="InterPro" id="IPR002772">
    <property type="entry name" value="Glyco_hydro_3_C"/>
</dbReference>
<dbReference type="InterPro" id="IPR013783">
    <property type="entry name" value="Ig-like_fold"/>
</dbReference>
<keyword evidence="25" id="KW-1185">Reference proteome</keyword>
<keyword evidence="8" id="KW-0378">Hydrolase</keyword>
<evidence type="ECO:0000256" key="1">
    <source>
        <dbReference type="ARBA" id="ARBA00000448"/>
    </source>
</evidence>
<evidence type="ECO:0000256" key="3">
    <source>
        <dbReference type="ARBA" id="ARBA00004987"/>
    </source>
</evidence>
<evidence type="ECO:0000256" key="22">
    <source>
        <dbReference type="SAM" id="SignalP"/>
    </source>
</evidence>
<evidence type="ECO:0000256" key="12">
    <source>
        <dbReference type="ARBA" id="ARBA00023326"/>
    </source>
</evidence>
<keyword evidence="9" id="KW-0325">Glycoprotein</keyword>
<dbReference type="InterPro" id="IPR026891">
    <property type="entry name" value="Fn3-like"/>
</dbReference>
<dbReference type="OrthoDB" id="416222at2759"/>
<evidence type="ECO:0000256" key="19">
    <source>
        <dbReference type="ARBA" id="ARBA00078013"/>
    </source>
</evidence>
<evidence type="ECO:0000256" key="16">
    <source>
        <dbReference type="ARBA" id="ARBA00041601"/>
    </source>
</evidence>
<dbReference type="GO" id="GO:0005576">
    <property type="term" value="C:extracellular region"/>
    <property type="evidence" value="ECO:0007669"/>
    <property type="project" value="UniProtKB-SubCell"/>
</dbReference>
<dbReference type="GO" id="GO:0008422">
    <property type="term" value="F:beta-glucosidase activity"/>
    <property type="evidence" value="ECO:0007669"/>
    <property type="project" value="UniProtKB-EC"/>
</dbReference>
<comment type="catalytic activity">
    <reaction evidence="1">
        <text>Hydrolysis of terminal, non-reducing beta-D-glucosyl residues with release of beta-D-glucose.</text>
        <dbReference type="EC" id="3.2.1.21"/>
    </reaction>
</comment>
<comment type="function">
    <text evidence="13">Beta-glucosidases are one of a number of cellulolytic enzymes involved in the degradation of cellulosic biomass. Catalyzes the last step releasing glucose from the inhibitory cellobiose.</text>
</comment>
<dbReference type="InterPro" id="IPR017853">
    <property type="entry name" value="GH"/>
</dbReference>
<dbReference type="Gene3D" id="3.20.20.300">
    <property type="entry name" value="Glycoside hydrolase, family 3, N-terminal domain"/>
    <property type="match status" value="1"/>
</dbReference>
<keyword evidence="7 22" id="KW-0732">Signal</keyword>
<dbReference type="GO" id="GO:0009251">
    <property type="term" value="P:glucan catabolic process"/>
    <property type="evidence" value="ECO:0007669"/>
    <property type="project" value="TreeGrafter"/>
</dbReference>
<comment type="caution">
    <text evidence="24">The sequence shown here is derived from an EMBL/GenBank/DDBJ whole genome shotgun (WGS) entry which is preliminary data.</text>
</comment>
<dbReference type="SUPFAM" id="SSF51445">
    <property type="entry name" value="(Trans)glycosidases"/>
    <property type="match status" value="1"/>
</dbReference>
<evidence type="ECO:0000256" key="5">
    <source>
        <dbReference type="ARBA" id="ARBA00012744"/>
    </source>
</evidence>
<evidence type="ECO:0000256" key="20">
    <source>
        <dbReference type="ARBA" id="ARBA00083231"/>
    </source>
</evidence>
<dbReference type="Pfam" id="PF14310">
    <property type="entry name" value="Fn3-like"/>
    <property type="match status" value="1"/>
</dbReference>
<dbReference type="PANTHER" id="PTHR42715:SF12">
    <property type="entry name" value="BETA-GLUCOSIDASE G-RELATED"/>
    <property type="match status" value="1"/>
</dbReference>
<evidence type="ECO:0000259" key="23">
    <source>
        <dbReference type="SMART" id="SM01217"/>
    </source>
</evidence>
<reference evidence="24" key="1">
    <citation type="journal article" date="2021" name="Nat. Commun.">
        <title>Genetic determinants of endophytism in the Arabidopsis root mycobiome.</title>
        <authorList>
            <person name="Mesny F."/>
            <person name="Miyauchi S."/>
            <person name="Thiergart T."/>
            <person name="Pickel B."/>
            <person name="Atanasova L."/>
            <person name="Karlsson M."/>
            <person name="Huettel B."/>
            <person name="Barry K.W."/>
            <person name="Haridas S."/>
            <person name="Chen C."/>
            <person name="Bauer D."/>
            <person name="Andreopoulos W."/>
            <person name="Pangilinan J."/>
            <person name="LaButti K."/>
            <person name="Riley R."/>
            <person name="Lipzen A."/>
            <person name="Clum A."/>
            <person name="Drula E."/>
            <person name="Henrissat B."/>
            <person name="Kohler A."/>
            <person name="Grigoriev I.V."/>
            <person name="Martin F.M."/>
            <person name="Hacquard S."/>
        </authorList>
    </citation>
    <scope>NUCLEOTIDE SEQUENCE</scope>
    <source>
        <strain evidence="24">MPI-CAGE-AT-0023</strain>
    </source>
</reference>
<evidence type="ECO:0000256" key="8">
    <source>
        <dbReference type="ARBA" id="ARBA00022801"/>
    </source>
</evidence>
<dbReference type="RefSeq" id="XP_046040937.1">
    <property type="nucleotide sequence ID" value="XM_046201016.1"/>
</dbReference>
<evidence type="ECO:0000256" key="6">
    <source>
        <dbReference type="ARBA" id="ARBA00022525"/>
    </source>
</evidence>
<evidence type="ECO:0000256" key="11">
    <source>
        <dbReference type="ARBA" id="ARBA00023295"/>
    </source>
</evidence>